<evidence type="ECO:0000259" key="2">
    <source>
        <dbReference type="Pfam" id="PF12850"/>
    </source>
</evidence>
<dbReference type="AlphaFoldDB" id="A0A8J3IYC6"/>
<dbReference type="InterPro" id="IPR050126">
    <property type="entry name" value="Ap4A_hydrolase"/>
</dbReference>
<name>A0A8J3IYC6_9CHLR</name>
<dbReference type="GO" id="GO:0005737">
    <property type="term" value="C:cytoplasm"/>
    <property type="evidence" value="ECO:0007669"/>
    <property type="project" value="TreeGrafter"/>
</dbReference>
<dbReference type="Gene3D" id="3.60.21.10">
    <property type="match status" value="1"/>
</dbReference>
<protein>
    <recommendedName>
        <fullName evidence="2">Calcineurin-like phosphoesterase domain-containing protein</fullName>
    </recommendedName>
</protein>
<evidence type="ECO:0000256" key="1">
    <source>
        <dbReference type="ARBA" id="ARBA00008950"/>
    </source>
</evidence>
<dbReference type="PANTHER" id="PTHR42850">
    <property type="entry name" value="METALLOPHOSPHOESTERASE"/>
    <property type="match status" value="1"/>
</dbReference>
<sequence>MKIALFSDIHGNPIALEAVIADIGAMGGAEEYWVLGDMVALGYDAVGAAKMIMELPKTRFVRGNTDRYVSAGDLPWKLEDVQQKPELLADFLSLARSIAWTQGVLVASGTLKWFAQLPLEQRLILPDGTRLLGVHASPGMDDGPGIHPRQSDEELRNILAGCSADLVVAGHIHVVMDRKVDNIRVVNLGSVGNPATPDLRASYAMLEADSTGYQLEIRQVEYDLEAVIAEIQRVEHPASDYLMQLASGQRLSKYRDRE</sequence>
<dbReference type="EMBL" id="BNJK01000001">
    <property type="protein sequence ID" value="GHO97476.1"/>
    <property type="molecule type" value="Genomic_DNA"/>
</dbReference>
<gene>
    <name evidence="3" type="ORF">KSF_075240</name>
</gene>
<dbReference type="SUPFAM" id="SSF56300">
    <property type="entry name" value="Metallo-dependent phosphatases"/>
    <property type="match status" value="1"/>
</dbReference>
<dbReference type="InterPro" id="IPR029052">
    <property type="entry name" value="Metallo-depent_PP-like"/>
</dbReference>
<proteinExistence type="inferred from homology"/>
<dbReference type="InterPro" id="IPR011152">
    <property type="entry name" value="Pesterase_MJ0912"/>
</dbReference>
<dbReference type="InterPro" id="IPR024654">
    <property type="entry name" value="Calcineurin-like_PHP_lpxH"/>
</dbReference>
<accession>A0A8J3IYC6</accession>
<dbReference type="GO" id="GO:0016791">
    <property type="term" value="F:phosphatase activity"/>
    <property type="evidence" value="ECO:0007669"/>
    <property type="project" value="TreeGrafter"/>
</dbReference>
<comment type="caution">
    <text evidence="3">The sequence shown here is derived from an EMBL/GenBank/DDBJ whole genome shotgun (WGS) entry which is preliminary data.</text>
</comment>
<dbReference type="Pfam" id="PF12850">
    <property type="entry name" value="Metallophos_2"/>
    <property type="match status" value="1"/>
</dbReference>
<keyword evidence="4" id="KW-1185">Reference proteome</keyword>
<evidence type="ECO:0000313" key="4">
    <source>
        <dbReference type="Proteomes" id="UP000597444"/>
    </source>
</evidence>
<reference evidence="3" key="1">
    <citation type="submission" date="2020-10" db="EMBL/GenBank/DDBJ databases">
        <title>Taxonomic study of unclassified bacteria belonging to the class Ktedonobacteria.</title>
        <authorList>
            <person name="Yabe S."/>
            <person name="Wang C.M."/>
            <person name="Zheng Y."/>
            <person name="Sakai Y."/>
            <person name="Cavaletti L."/>
            <person name="Monciardini P."/>
            <person name="Donadio S."/>
        </authorList>
    </citation>
    <scope>NUCLEOTIDE SEQUENCE</scope>
    <source>
        <strain evidence="3">ID150040</strain>
    </source>
</reference>
<dbReference type="RefSeq" id="WP_220208027.1">
    <property type="nucleotide sequence ID" value="NZ_BNJK01000001.1"/>
</dbReference>
<feature type="domain" description="Calcineurin-like phosphoesterase" evidence="2">
    <location>
        <begin position="1"/>
        <end position="210"/>
    </location>
</feature>
<organism evidence="3 4">
    <name type="scientific">Reticulibacter mediterranei</name>
    <dbReference type="NCBI Taxonomy" id="2778369"/>
    <lineage>
        <taxon>Bacteria</taxon>
        <taxon>Bacillati</taxon>
        <taxon>Chloroflexota</taxon>
        <taxon>Ktedonobacteria</taxon>
        <taxon>Ktedonobacterales</taxon>
        <taxon>Reticulibacteraceae</taxon>
        <taxon>Reticulibacter</taxon>
    </lineage>
</organism>
<comment type="similarity">
    <text evidence="1">Belongs to the metallophosphoesterase superfamily. YfcE family.</text>
</comment>
<dbReference type="Proteomes" id="UP000597444">
    <property type="component" value="Unassembled WGS sequence"/>
</dbReference>
<dbReference type="PANTHER" id="PTHR42850:SF2">
    <property type="entry name" value="BLL5683 PROTEIN"/>
    <property type="match status" value="1"/>
</dbReference>
<dbReference type="PIRSF" id="PIRSF000883">
    <property type="entry name" value="Pesterase_MJ0912"/>
    <property type="match status" value="1"/>
</dbReference>
<evidence type="ECO:0000313" key="3">
    <source>
        <dbReference type="EMBL" id="GHO97476.1"/>
    </source>
</evidence>